<dbReference type="HOGENOM" id="CLU_3068591_0_0_1"/>
<gene>
    <name evidence="1" type="ORF">CC1G_00004</name>
</gene>
<dbReference type="Proteomes" id="UP000001861">
    <property type="component" value="Unassembled WGS sequence"/>
</dbReference>
<dbReference type="VEuPathDB" id="FungiDB:CC1G_00004"/>
<dbReference type="AlphaFoldDB" id="A8NWD7"/>
<dbReference type="GeneID" id="6013425"/>
<organism evidence="1 2">
    <name type="scientific">Coprinopsis cinerea (strain Okayama-7 / 130 / ATCC MYA-4618 / FGSC 9003)</name>
    <name type="common">Inky cap fungus</name>
    <name type="synonym">Hormographiella aspergillata</name>
    <dbReference type="NCBI Taxonomy" id="240176"/>
    <lineage>
        <taxon>Eukaryota</taxon>
        <taxon>Fungi</taxon>
        <taxon>Dikarya</taxon>
        <taxon>Basidiomycota</taxon>
        <taxon>Agaricomycotina</taxon>
        <taxon>Agaricomycetes</taxon>
        <taxon>Agaricomycetidae</taxon>
        <taxon>Agaricales</taxon>
        <taxon>Agaricineae</taxon>
        <taxon>Psathyrellaceae</taxon>
        <taxon>Coprinopsis</taxon>
    </lineage>
</organism>
<evidence type="ECO:0000313" key="1">
    <source>
        <dbReference type="EMBL" id="EAU84485.2"/>
    </source>
</evidence>
<dbReference type="InParanoid" id="A8NWD7"/>
<sequence length="53" mass="5812">MRYDEAKGKAENARALAVRATLIYGATVRYVLLTFSPSGPAMQPTMYSKACLQ</sequence>
<dbReference type="RefSeq" id="XP_001836868.2">
    <property type="nucleotide sequence ID" value="XM_001836816.2"/>
</dbReference>
<evidence type="ECO:0000313" key="2">
    <source>
        <dbReference type="Proteomes" id="UP000001861"/>
    </source>
</evidence>
<proteinExistence type="predicted"/>
<reference evidence="1 2" key="1">
    <citation type="journal article" date="2010" name="Proc. Natl. Acad. Sci. U.S.A.">
        <title>Insights into evolution of multicellular fungi from the assembled chromosomes of the mushroom Coprinopsis cinerea (Coprinus cinereus).</title>
        <authorList>
            <person name="Stajich J.E."/>
            <person name="Wilke S.K."/>
            <person name="Ahren D."/>
            <person name="Au C.H."/>
            <person name="Birren B.W."/>
            <person name="Borodovsky M."/>
            <person name="Burns C."/>
            <person name="Canback B."/>
            <person name="Casselton L.A."/>
            <person name="Cheng C.K."/>
            <person name="Deng J."/>
            <person name="Dietrich F.S."/>
            <person name="Fargo D.C."/>
            <person name="Farman M.L."/>
            <person name="Gathman A.C."/>
            <person name="Goldberg J."/>
            <person name="Guigo R."/>
            <person name="Hoegger P.J."/>
            <person name="Hooker J.B."/>
            <person name="Huggins A."/>
            <person name="James T.Y."/>
            <person name="Kamada T."/>
            <person name="Kilaru S."/>
            <person name="Kodira C."/>
            <person name="Kues U."/>
            <person name="Kupfer D."/>
            <person name="Kwan H.S."/>
            <person name="Lomsadze A."/>
            <person name="Li W."/>
            <person name="Lilly W.W."/>
            <person name="Ma L.J."/>
            <person name="Mackey A.J."/>
            <person name="Manning G."/>
            <person name="Martin F."/>
            <person name="Muraguchi H."/>
            <person name="Natvig D.O."/>
            <person name="Palmerini H."/>
            <person name="Ramesh M.A."/>
            <person name="Rehmeyer C.J."/>
            <person name="Roe B.A."/>
            <person name="Shenoy N."/>
            <person name="Stanke M."/>
            <person name="Ter-Hovhannisyan V."/>
            <person name="Tunlid A."/>
            <person name="Velagapudi R."/>
            <person name="Vision T.J."/>
            <person name="Zeng Q."/>
            <person name="Zolan M.E."/>
            <person name="Pukkila P.J."/>
        </authorList>
    </citation>
    <scope>NUCLEOTIDE SEQUENCE [LARGE SCALE GENOMIC DNA]</scope>
    <source>
        <strain evidence="2">Okayama-7 / 130 / ATCC MYA-4618 / FGSC 9003</strain>
    </source>
</reference>
<accession>A8NWD7</accession>
<keyword evidence="2" id="KW-1185">Reference proteome</keyword>
<dbReference type="KEGG" id="cci:CC1G_00004"/>
<protein>
    <submittedName>
        <fullName evidence="1">Uncharacterized protein</fullName>
    </submittedName>
</protein>
<dbReference type="EMBL" id="AACS02000005">
    <property type="protein sequence ID" value="EAU84485.2"/>
    <property type="molecule type" value="Genomic_DNA"/>
</dbReference>
<comment type="caution">
    <text evidence="1">The sequence shown here is derived from an EMBL/GenBank/DDBJ whole genome shotgun (WGS) entry which is preliminary data.</text>
</comment>
<name>A8NWD7_COPC7</name>